<keyword evidence="6" id="KW-0862">Zinc</keyword>
<keyword evidence="9 11" id="KW-0472">Membrane</keyword>
<dbReference type="AlphaFoldDB" id="A0A3N1GJB1"/>
<feature type="transmembrane region" description="Helical" evidence="11">
    <location>
        <begin position="50"/>
        <end position="70"/>
    </location>
</feature>
<name>A0A3N1GJB1_9ACTN</name>
<dbReference type="InterPro" id="IPR058533">
    <property type="entry name" value="Cation_efflux_TM"/>
</dbReference>
<dbReference type="GO" id="GO:0031410">
    <property type="term" value="C:cytoplasmic vesicle"/>
    <property type="evidence" value="ECO:0007669"/>
    <property type="project" value="UniProtKB-KW"/>
</dbReference>
<evidence type="ECO:0000256" key="10">
    <source>
        <dbReference type="ARBA" id="ARBA00023329"/>
    </source>
</evidence>
<accession>A0A3N1GJB1</accession>
<dbReference type="OrthoDB" id="9805136at2"/>
<evidence type="ECO:0000256" key="5">
    <source>
        <dbReference type="ARBA" id="ARBA00022753"/>
    </source>
</evidence>
<comment type="subcellular location">
    <subcellularLocation>
        <location evidence="2">Cytoplasmic vesicle</location>
        <location evidence="2">Secretory vesicle</location>
        <location evidence="2">Synaptic vesicle membrane</location>
        <topology evidence="2">Multi-pass membrane protein</topology>
    </subcellularLocation>
    <subcellularLocation>
        <location evidence="1">Early endosome membrane</location>
    </subcellularLocation>
</comment>
<keyword evidence="8" id="KW-0770">Synapse</keyword>
<evidence type="ECO:0000313" key="13">
    <source>
        <dbReference type="EMBL" id="ROP30363.1"/>
    </source>
</evidence>
<evidence type="ECO:0000313" key="14">
    <source>
        <dbReference type="Proteomes" id="UP000271683"/>
    </source>
</evidence>
<evidence type="ECO:0000259" key="12">
    <source>
        <dbReference type="Pfam" id="PF01545"/>
    </source>
</evidence>
<dbReference type="PANTHER" id="PTHR31937:SF2">
    <property type="entry name" value="TRANSMEMBRANE PROTEIN 163"/>
    <property type="match status" value="1"/>
</dbReference>
<dbReference type="Proteomes" id="UP000271683">
    <property type="component" value="Unassembled WGS sequence"/>
</dbReference>
<evidence type="ECO:0000256" key="6">
    <source>
        <dbReference type="ARBA" id="ARBA00022833"/>
    </source>
</evidence>
<reference evidence="13 14" key="1">
    <citation type="submission" date="2018-11" db="EMBL/GenBank/DDBJ databases">
        <title>Sequencing the genomes of 1000 actinobacteria strains.</title>
        <authorList>
            <person name="Klenk H.-P."/>
        </authorList>
    </citation>
    <scope>NUCLEOTIDE SEQUENCE [LARGE SCALE GENOMIC DNA]</scope>
    <source>
        <strain evidence="13 14">DSM 43634</strain>
    </source>
</reference>
<evidence type="ECO:0000256" key="1">
    <source>
        <dbReference type="ARBA" id="ARBA00004146"/>
    </source>
</evidence>
<feature type="domain" description="Cation efflux protein transmembrane" evidence="12">
    <location>
        <begin position="31"/>
        <end position="199"/>
    </location>
</feature>
<protein>
    <submittedName>
        <fullName evidence="13">Cation efflux family protein</fullName>
    </submittedName>
</protein>
<feature type="transmembrane region" description="Helical" evidence="11">
    <location>
        <begin position="156"/>
        <end position="180"/>
    </location>
</feature>
<evidence type="ECO:0000256" key="9">
    <source>
        <dbReference type="ARBA" id="ARBA00023136"/>
    </source>
</evidence>
<dbReference type="Pfam" id="PF01545">
    <property type="entry name" value="Cation_efflux"/>
    <property type="match status" value="1"/>
</dbReference>
<evidence type="ECO:0000256" key="7">
    <source>
        <dbReference type="ARBA" id="ARBA00022989"/>
    </source>
</evidence>
<dbReference type="GO" id="GO:0008324">
    <property type="term" value="F:monoatomic cation transmembrane transporter activity"/>
    <property type="evidence" value="ECO:0007669"/>
    <property type="project" value="InterPro"/>
</dbReference>
<feature type="transmembrane region" description="Helical" evidence="11">
    <location>
        <begin position="112"/>
        <end position="135"/>
    </location>
</feature>
<comment type="similarity">
    <text evidence="3">Belongs to the TMEM163 family.</text>
</comment>
<organism evidence="13 14">
    <name type="scientific">Couchioplanes caeruleus</name>
    <dbReference type="NCBI Taxonomy" id="56438"/>
    <lineage>
        <taxon>Bacteria</taxon>
        <taxon>Bacillati</taxon>
        <taxon>Actinomycetota</taxon>
        <taxon>Actinomycetes</taxon>
        <taxon>Micromonosporales</taxon>
        <taxon>Micromonosporaceae</taxon>
        <taxon>Couchioplanes</taxon>
    </lineage>
</organism>
<dbReference type="EMBL" id="RJKL01000001">
    <property type="protein sequence ID" value="ROP30363.1"/>
    <property type="molecule type" value="Genomic_DNA"/>
</dbReference>
<dbReference type="Gene3D" id="1.20.1510.10">
    <property type="entry name" value="Cation efflux protein transmembrane domain"/>
    <property type="match status" value="1"/>
</dbReference>
<keyword evidence="4 11" id="KW-0812">Transmembrane</keyword>
<keyword evidence="10" id="KW-0968">Cytoplasmic vesicle</keyword>
<feature type="transmembrane region" description="Helical" evidence="11">
    <location>
        <begin position="82"/>
        <end position="100"/>
    </location>
</feature>
<feature type="transmembrane region" description="Helical" evidence="11">
    <location>
        <begin position="21"/>
        <end position="44"/>
    </location>
</feature>
<dbReference type="RefSeq" id="WP_084556944.1">
    <property type="nucleotide sequence ID" value="NZ_RJKL01000001.1"/>
</dbReference>
<evidence type="ECO:0000256" key="2">
    <source>
        <dbReference type="ARBA" id="ARBA00004644"/>
    </source>
</evidence>
<sequence>MNTPIALLSSQRRAQLNRRSLHLAYATAGYNLLEGVVAVIAGAAASSTALLGFGLDSFVEVSSALVVIWQFRSRMPETRERLALRLIAVSFFALAAWVAVDALRSLFDVEQAVTSPVGIAIAATSVVVMPLLVWAKRRTGRELGSATVVADSMQTMLCTYLSAIVLVGLLLNATLGWWWADPIAGLVIAAVAVREGVEMWRGEQCDDCAVVSVAVREGVEAWRGEQCEDCADPAADGNEQGRGGCEPGCTGACCTSIPVRR</sequence>
<keyword evidence="7 11" id="KW-1133">Transmembrane helix</keyword>
<proteinExistence type="inferred from homology"/>
<dbReference type="PANTHER" id="PTHR31937">
    <property type="entry name" value="TRANSMEMBRANE PROTEIN 163"/>
    <property type="match status" value="1"/>
</dbReference>
<dbReference type="InterPro" id="IPR027469">
    <property type="entry name" value="Cation_efflux_TMD_sf"/>
</dbReference>
<comment type="caution">
    <text evidence="13">The sequence shown here is derived from an EMBL/GenBank/DDBJ whole genome shotgun (WGS) entry which is preliminary data.</text>
</comment>
<evidence type="ECO:0000256" key="3">
    <source>
        <dbReference type="ARBA" id="ARBA00008731"/>
    </source>
</evidence>
<dbReference type="InterPro" id="IPR026765">
    <property type="entry name" value="Tmem163"/>
</dbReference>
<keyword evidence="5" id="KW-0967">Endosome</keyword>
<gene>
    <name evidence="13" type="ORF">EDD30_3206</name>
</gene>
<evidence type="ECO:0000256" key="8">
    <source>
        <dbReference type="ARBA" id="ARBA00023018"/>
    </source>
</evidence>
<evidence type="ECO:0000256" key="11">
    <source>
        <dbReference type="SAM" id="Phobius"/>
    </source>
</evidence>
<dbReference type="GO" id="GO:0016020">
    <property type="term" value="C:membrane"/>
    <property type="evidence" value="ECO:0007669"/>
    <property type="project" value="InterPro"/>
</dbReference>
<dbReference type="SUPFAM" id="SSF161111">
    <property type="entry name" value="Cation efflux protein transmembrane domain-like"/>
    <property type="match status" value="1"/>
</dbReference>
<evidence type="ECO:0000256" key="4">
    <source>
        <dbReference type="ARBA" id="ARBA00022692"/>
    </source>
</evidence>